<dbReference type="InterPro" id="IPR001155">
    <property type="entry name" value="OxRdtase_FMN_N"/>
</dbReference>
<evidence type="ECO:0000313" key="4">
    <source>
        <dbReference type="EMBL" id="MBI4596267.1"/>
    </source>
</evidence>
<dbReference type="PANTHER" id="PTHR43656">
    <property type="entry name" value="BINDING OXIDOREDUCTASE, PUTATIVE (AFU_ORTHOLOGUE AFUA_2G08260)-RELATED"/>
    <property type="match status" value="1"/>
</dbReference>
<reference evidence="4" key="1">
    <citation type="submission" date="2020-07" db="EMBL/GenBank/DDBJ databases">
        <title>Huge and variable diversity of episymbiotic CPR bacteria and DPANN archaea in groundwater ecosystems.</title>
        <authorList>
            <person name="He C.Y."/>
            <person name="Keren R."/>
            <person name="Whittaker M."/>
            <person name="Farag I.F."/>
            <person name="Doudna J."/>
            <person name="Cate J.H.D."/>
            <person name="Banfield J.F."/>
        </authorList>
    </citation>
    <scope>NUCLEOTIDE SEQUENCE</scope>
    <source>
        <strain evidence="4">NC_groundwater_1482_Ag_S-0.65um_47_24</strain>
    </source>
</reference>
<name>A0A933LRE7_UNCTE</name>
<evidence type="ECO:0000256" key="2">
    <source>
        <dbReference type="ARBA" id="ARBA00023002"/>
    </source>
</evidence>
<dbReference type="SUPFAM" id="SSF51395">
    <property type="entry name" value="FMN-linked oxidoreductases"/>
    <property type="match status" value="1"/>
</dbReference>
<dbReference type="Pfam" id="PF00724">
    <property type="entry name" value="Oxidored_FMN"/>
    <property type="match status" value="2"/>
</dbReference>
<dbReference type="AlphaFoldDB" id="A0A933LRE7"/>
<evidence type="ECO:0000256" key="1">
    <source>
        <dbReference type="ARBA" id="ARBA00022630"/>
    </source>
</evidence>
<sequence length="395" mass="44397">MSVLFEPGYIGKLKVKNRFVRSPTGDKMAAPDGKCTDKLVAFYEELAYGGSGLIITGGATVHADGVGMAQMIGFYKDDIIESYKKLTDTVHAYGAKIVLQIHHGGRSIWPAALGRRTPIGPSPVKIHITDVVPKEMTEEEILEQVNAHAEAARRAKAAGFDGVQLHACHGDLVSSFLSPFTNRRTDKWGGSLDGYLRFPLEIYRKGRELVGDDFPILIKMNAEDYIPEGLTIDLSKRMAEKLSAEGYDAIELSAGTHMERHFNMARGDIPKDYFGIKGAKTEYKRRKLIKYFKDMAPEVKFEENYLLPFAKEIKKLIDCPLILPGGVRTVRLMEEIIQEGHADFIGLCRPLIRDPEFPNKVEKGWVTRSDCLNCNRCLVDKPPMCYQKLYRPPHY</sequence>
<organism evidence="4 5">
    <name type="scientific">Tectimicrobiota bacterium</name>
    <dbReference type="NCBI Taxonomy" id="2528274"/>
    <lineage>
        <taxon>Bacteria</taxon>
        <taxon>Pseudomonadati</taxon>
        <taxon>Nitrospinota/Tectimicrobiota group</taxon>
        <taxon>Candidatus Tectimicrobiota</taxon>
    </lineage>
</organism>
<keyword evidence="2" id="KW-0560">Oxidoreductase</keyword>
<protein>
    <submittedName>
        <fullName evidence="4">NADH:flavin oxidoreductase</fullName>
    </submittedName>
</protein>
<dbReference type="InterPro" id="IPR051799">
    <property type="entry name" value="NADH_flavin_oxidoreductase"/>
</dbReference>
<proteinExistence type="predicted"/>
<gene>
    <name evidence="4" type="ORF">HY730_07835</name>
</gene>
<dbReference type="Proteomes" id="UP000772181">
    <property type="component" value="Unassembled WGS sequence"/>
</dbReference>
<evidence type="ECO:0000259" key="3">
    <source>
        <dbReference type="Pfam" id="PF00724"/>
    </source>
</evidence>
<feature type="domain" description="NADH:flavin oxidoreductase/NADH oxidase N-terminal" evidence="3">
    <location>
        <begin position="4"/>
        <end position="257"/>
    </location>
</feature>
<dbReference type="CDD" id="cd02803">
    <property type="entry name" value="OYE_like_FMN_family"/>
    <property type="match status" value="1"/>
</dbReference>
<dbReference type="GO" id="GO:0016491">
    <property type="term" value="F:oxidoreductase activity"/>
    <property type="evidence" value="ECO:0007669"/>
    <property type="project" value="UniProtKB-KW"/>
</dbReference>
<accession>A0A933LRE7</accession>
<comment type="caution">
    <text evidence="4">The sequence shown here is derived from an EMBL/GenBank/DDBJ whole genome shotgun (WGS) entry which is preliminary data.</text>
</comment>
<dbReference type="Gene3D" id="3.20.20.70">
    <property type="entry name" value="Aldolase class I"/>
    <property type="match status" value="1"/>
</dbReference>
<dbReference type="EMBL" id="JACQWF010000344">
    <property type="protein sequence ID" value="MBI4596267.1"/>
    <property type="molecule type" value="Genomic_DNA"/>
</dbReference>
<dbReference type="GO" id="GO:0010181">
    <property type="term" value="F:FMN binding"/>
    <property type="evidence" value="ECO:0007669"/>
    <property type="project" value="InterPro"/>
</dbReference>
<keyword evidence="1" id="KW-0285">Flavoprotein</keyword>
<evidence type="ECO:0000313" key="5">
    <source>
        <dbReference type="Proteomes" id="UP000772181"/>
    </source>
</evidence>
<dbReference type="PANTHER" id="PTHR43656:SF2">
    <property type="entry name" value="BINDING OXIDOREDUCTASE, PUTATIVE (AFU_ORTHOLOGUE AFUA_2G08260)-RELATED"/>
    <property type="match status" value="1"/>
</dbReference>
<feature type="domain" description="NADH:flavin oxidoreductase/NADH oxidase N-terminal" evidence="3">
    <location>
        <begin position="309"/>
        <end position="364"/>
    </location>
</feature>
<dbReference type="InterPro" id="IPR013785">
    <property type="entry name" value="Aldolase_TIM"/>
</dbReference>